<sequence length="163" mass="17472">MTAMGGLSILRISILRINTAELEAIAKALESIPSNLASRNVTVIPSNRSVVAAIRRPGRQSGQCTVRRIYDRVKHLQISGYSVRLMWEPANEDRQSLRALAKAAAQQATEQGGTGIATHQAKVYKAAAGTHTGATVRSTAGWCRKILKTPRQGAAGHTHPLAI</sequence>
<evidence type="ECO:0000313" key="1">
    <source>
        <dbReference type="EMBL" id="PWI64736.1"/>
    </source>
</evidence>
<dbReference type="GO" id="GO:0003676">
    <property type="term" value="F:nucleic acid binding"/>
    <property type="evidence" value="ECO:0007669"/>
    <property type="project" value="InterPro"/>
</dbReference>
<reference evidence="1 2" key="1">
    <citation type="journal article" date="2016" name="Front. Microbiol.">
        <title>Genome and transcriptome sequences reveal the specific parasitism of the nematophagous Purpureocillium lilacinum 36-1.</title>
        <authorList>
            <person name="Xie J."/>
            <person name="Li S."/>
            <person name="Mo C."/>
            <person name="Xiao X."/>
            <person name="Peng D."/>
            <person name="Wang G."/>
            <person name="Xiao Y."/>
        </authorList>
    </citation>
    <scope>NUCLEOTIDE SEQUENCE [LARGE SCALE GENOMIC DNA]</scope>
    <source>
        <strain evidence="1 2">36-1</strain>
    </source>
</reference>
<dbReference type="InterPro" id="IPR036397">
    <property type="entry name" value="RNaseH_sf"/>
</dbReference>
<dbReference type="Proteomes" id="UP000245956">
    <property type="component" value="Unassembled WGS sequence"/>
</dbReference>
<name>A0A2U3DR52_PURLI</name>
<gene>
    <name evidence="1" type="ORF">PCL_08601</name>
</gene>
<protein>
    <submittedName>
        <fullName evidence="1">Uncharacterized protein</fullName>
    </submittedName>
</protein>
<dbReference type="EMBL" id="LCWV01000046">
    <property type="protein sequence ID" value="PWI64736.1"/>
    <property type="molecule type" value="Genomic_DNA"/>
</dbReference>
<dbReference type="AlphaFoldDB" id="A0A2U3DR52"/>
<proteinExistence type="predicted"/>
<evidence type="ECO:0000313" key="2">
    <source>
        <dbReference type="Proteomes" id="UP000245956"/>
    </source>
</evidence>
<dbReference type="Gene3D" id="3.30.420.10">
    <property type="entry name" value="Ribonuclease H-like superfamily/Ribonuclease H"/>
    <property type="match status" value="1"/>
</dbReference>
<accession>A0A2U3DR52</accession>
<comment type="caution">
    <text evidence="1">The sequence shown here is derived from an EMBL/GenBank/DDBJ whole genome shotgun (WGS) entry which is preliminary data.</text>
</comment>
<organism evidence="1 2">
    <name type="scientific">Purpureocillium lilacinum</name>
    <name type="common">Paecilomyces lilacinus</name>
    <dbReference type="NCBI Taxonomy" id="33203"/>
    <lineage>
        <taxon>Eukaryota</taxon>
        <taxon>Fungi</taxon>
        <taxon>Dikarya</taxon>
        <taxon>Ascomycota</taxon>
        <taxon>Pezizomycotina</taxon>
        <taxon>Sordariomycetes</taxon>
        <taxon>Hypocreomycetidae</taxon>
        <taxon>Hypocreales</taxon>
        <taxon>Ophiocordycipitaceae</taxon>
        <taxon>Purpureocillium</taxon>
    </lineage>
</organism>